<feature type="compositionally biased region" description="Low complexity" evidence="1">
    <location>
        <begin position="221"/>
        <end position="230"/>
    </location>
</feature>
<organism evidence="2 3">
    <name type="scientific">Gordonia liuliyuniae</name>
    <dbReference type="NCBI Taxonomy" id="2911517"/>
    <lineage>
        <taxon>Bacteria</taxon>
        <taxon>Bacillati</taxon>
        <taxon>Actinomycetota</taxon>
        <taxon>Actinomycetes</taxon>
        <taxon>Mycobacteriales</taxon>
        <taxon>Gordoniaceae</taxon>
        <taxon>Gordonia</taxon>
    </lineage>
</organism>
<feature type="compositionally biased region" description="Low complexity" evidence="1">
    <location>
        <begin position="314"/>
        <end position="341"/>
    </location>
</feature>
<feature type="region of interest" description="Disordered" evidence="1">
    <location>
        <begin position="186"/>
        <end position="369"/>
    </location>
</feature>
<protein>
    <recommendedName>
        <fullName evidence="4">PPE family protein</fullName>
    </recommendedName>
</protein>
<dbReference type="Proteomes" id="UP001200110">
    <property type="component" value="Unassembled WGS sequence"/>
</dbReference>
<reference evidence="2 3" key="1">
    <citation type="submission" date="2022-01" db="EMBL/GenBank/DDBJ databases">
        <authorList>
            <person name="Huang Y."/>
        </authorList>
    </citation>
    <scope>NUCLEOTIDE SEQUENCE [LARGE SCALE GENOMIC DNA]</scope>
    <source>
        <strain evidence="2 3">HY366</strain>
    </source>
</reference>
<accession>A0ABS9IRT7</accession>
<evidence type="ECO:0000313" key="2">
    <source>
        <dbReference type="EMBL" id="MCF8588237.1"/>
    </source>
</evidence>
<feature type="compositionally biased region" description="Low complexity" evidence="1">
    <location>
        <begin position="281"/>
        <end position="296"/>
    </location>
</feature>
<dbReference type="RefSeq" id="WP_236997457.1">
    <property type="nucleotide sequence ID" value="NZ_JAKKOR010000005.1"/>
</dbReference>
<dbReference type="EMBL" id="JAKKOR010000005">
    <property type="protein sequence ID" value="MCF8588237.1"/>
    <property type="molecule type" value="Genomic_DNA"/>
</dbReference>
<feature type="compositionally biased region" description="Low complexity" evidence="1">
    <location>
        <begin position="245"/>
        <end position="266"/>
    </location>
</feature>
<evidence type="ECO:0008006" key="4">
    <source>
        <dbReference type="Google" id="ProtNLM"/>
    </source>
</evidence>
<sequence>MGTVWSDIETALARIDSMDAGAASADAAEIRRIVAAAQTVAARLTSVFAASDVLAGASADASTVRGTALASLVDTSVAGLQTGANALDNASTALAASISHRERIAGLTSVEMMPETRIALESALQGLMTGAYNVPMSSSTSGVVVPESEVSNWTAAGTSGVSAESGAIGSAWSPGVADTADTASRADLAAGGPGSMPSGVTDGTMTGEQAGSPRESVNSVGAARAAGAPAMSTTTGSGRPDFDPAGSGPSPSGPVVVTPTVTSTAGDLTSTSPLGPWLLAPGVSGVPVTGGSPTSSMRSPGVPGTSLSGQTSTGQALSGRSLSGQSASAGAAAAARTSSASPAMGPGAVRRKDDDDHTTADYLRSTREGELLLGTAPLVTPALLPPPVASIADSDDESGGDRGVVADVDVDQRLDPTL</sequence>
<proteinExistence type="predicted"/>
<gene>
    <name evidence="2" type="ORF">L5G33_07095</name>
</gene>
<feature type="compositionally biased region" description="Polar residues" evidence="1">
    <location>
        <begin position="201"/>
        <end position="219"/>
    </location>
</feature>
<keyword evidence="3" id="KW-1185">Reference proteome</keyword>
<evidence type="ECO:0000256" key="1">
    <source>
        <dbReference type="SAM" id="MobiDB-lite"/>
    </source>
</evidence>
<name>A0ABS9IRT7_9ACTN</name>
<comment type="caution">
    <text evidence="2">The sequence shown here is derived from an EMBL/GenBank/DDBJ whole genome shotgun (WGS) entry which is preliminary data.</text>
</comment>
<feature type="region of interest" description="Disordered" evidence="1">
    <location>
        <begin position="382"/>
        <end position="418"/>
    </location>
</feature>
<feature type="compositionally biased region" description="Basic and acidic residues" evidence="1">
    <location>
        <begin position="350"/>
        <end position="369"/>
    </location>
</feature>
<evidence type="ECO:0000313" key="3">
    <source>
        <dbReference type="Proteomes" id="UP001200110"/>
    </source>
</evidence>